<dbReference type="GO" id="GO:0008800">
    <property type="term" value="F:beta-lactamase activity"/>
    <property type="evidence" value="ECO:0007669"/>
    <property type="project" value="InterPro"/>
</dbReference>
<dbReference type="AlphaFoldDB" id="A0A1F7VF39"/>
<dbReference type="SUPFAM" id="SSF56601">
    <property type="entry name" value="beta-lactamase/transpeptidase-like"/>
    <property type="match status" value="1"/>
</dbReference>
<dbReference type="GO" id="GO:0030655">
    <property type="term" value="P:beta-lactam antibiotic catabolic process"/>
    <property type="evidence" value="ECO:0007669"/>
    <property type="project" value="InterPro"/>
</dbReference>
<evidence type="ECO:0000313" key="3">
    <source>
        <dbReference type="Proteomes" id="UP000176678"/>
    </source>
</evidence>
<protein>
    <recommendedName>
        <fullName evidence="1">Beta-lactamase class A catalytic domain-containing protein</fullName>
    </recommendedName>
</protein>
<dbReference type="GO" id="GO:0046677">
    <property type="term" value="P:response to antibiotic"/>
    <property type="evidence" value="ECO:0007669"/>
    <property type="project" value="InterPro"/>
</dbReference>
<dbReference type="InterPro" id="IPR045155">
    <property type="entry name" value="Beta-lactam_cat"/>
</dbReference>
<comment type="caution">
    <text evidence="2">The sequence shown here is derived from an EMBL/GenBank/DDBJ whole genome shotgun (WGS) entry which is preliminary data.</text>
</comment>
<name>A0A1F7VF39_9BACT</name>
<dbReference type="EMBL" id="MGES01000012">
    <property type="protein sequence ID" value="OGL89160.1"/>
    <property type="molecule type" value="Genomic_DNA"/>
</dbReference>
<proteinExistence type="predicted"/>
<accession>A0A1F7VF39</accession>
<dbReference type="InterPro" id="IPR012338">
    <property type="entry name" value="Beta-lactam/transpept-like"/>
</dbReference>
<feature type="domain" description="Beta-lactamase class A catalytic" evidence="1">
    <location>
        <begin position="98"/>
        <end position="313"/>
    </location>
</feature>
<dbReference type="PANTHER" id="PTHR35333">
    <property type="entry name" value="BETA-LACTAMASE"/>
    <property type="match status" value="1"/>
</dbReference>
<sequence length="347" mass="39265">MEKQLVRMNKIPFLLLGLALLFGVIIGWTIKTWRVRHGIGATACYAESLRLGQKGLTNPLLVCDVGGNQEFPEFIQLKNHLLDTIDSKKASGAVSSVSVYFRAYGRGKWLLINDEELYAPASMLKVPIMMAYLKAAESEPKILEQVLLYDDSQDYNIAQRYPASERLKTGGLYRVDELIRRMIVYSDNNTLHLLDDGLSSEKIAEMYTALGLQTPPMPTAEQVNFLTVKDYAYFFRVLYNSTLLSRTMSERALSLLTETTFREGLAATVPDDIKMAHKFGERTLSLQPPIQRELHDCGIIYHPENPYLLCVMTKGEQFDQLAETIREIGKAVYEEVGRLPNIPSKEN</sequence>
<gene>
    <name evidence="2" type="ORF">A3H75_00805</name>
</gene>
<dbReference type="Gene3D" id="3.40.710.10">
    <property type="entry name" value="DD-peptidase/beta-lactamase superfamily"/>
    <property type="match status" value="1"/>
</dbReference>
<dbReference type="Pfam" id="PF13354">
    <property type="entry name" value="Beta-lactamase2"/>
    <property type="match status" value="1"/>
</dbReference>
<dbReference type="STRING" id="1802410.A3H75_00805"/>
<evidence type="ECO:0000259" key="1">
    <source>
        <dbReference type="Pfam" id="PF13354"/>
    </source>
</evidence>
<dbReference type="Proteomes" id="UP000176678">
    <property type="component" value="Unassembled WGS sequence"/>
</dbReference>
<dbReference type="InterPro" id="IPR000871">
    <property type="entry name" value="Beta-lactam_class-A"/>
</dbReference>
<evidence type="ECO:0000313" key="2">
    <source>
        <dbReference type="EMBL" id="OGL89160.1"/>
    </source>
</evidence>
<reference evidence="2 3" key="1">
    <citation type="journal article" date="2016" name="Nat. Commun.">
        <title>Thousands of microbial genomes shed light on interconnected biogeochemical processes in an aquifer system.</title>
        <authorList>
            <person name="Anantharaman K."/>
            <person name="Brown C.T."/>
            <person name="Hug L.A."/>
            <person name="Sharon I."/>
            <person name="Castelle C.J."/>
            <person name="Probst A.J."/>
            <person name="Thomas B.C."/>
            <person name="Singh A."/>
            <person name="Wilkins M.J."/>
            <person name="Karaoz U."/>
            <person name="Brodie E.L."/>
            <person name="Williams K.H."/>
            <person name="Hubbard S.S."/>
            <person name="Banfield J.F."/>
        </authorList>
    </citation>
    <scope>NUCLEOTIDE SEQUENCE [LARGE SCALE GENOMIC DNA]</scope>
</reference>
<dbReference type="PANTHER" id="PTHR35333:SF3">
    <property type="entry name" value="BETA-LACTAMASE-TYPE TRANSPEPTIDASE FOLD CONTAINING PROTEIN"/>
    <property type="match status" value="1"/>
</dbReference>
<organism evidence="2 3">
    <name type="scientific">Candidatus Uhrbacteria bacterium RIFCSPLOWO2_02_FULL_51_9</name>
    <dbReference type="NCBI Taxonomy" id="1802410"/>
    <lineage>
        <taxon>Bacteria</taxon>
        <taxon>Candidatus Uhriibacteriota</taxon>
    </lineage>
</organism>